<protein>
    <submittedName>
        <fullName evidence="1">ABC transporter permease</fullName>
    </submittedName>
</protein>
<organism evidence="1 2">
    <name type="scientific">Streptacidiphilus alkalitolerans</name>
    <dbReference type="NCBI Taxonomy" id="3342712"/>
    <lineage>
        <taxon>Bacteria</taxon>
        <taxon>Bacillati</taxon>
        <taxon>Actinomycetota</taxon>
        <taxon>Actinomycetes</taxon>
        <taxon>Kitasatosporales</taxon>
        <taxon>Streptomycetaceae</taxon>
        <taxon>Streptacidiphilus</taxon>
    </lineage>
</organism>
<dbReference type="EMBL" id="JBHEZX010000012">
    <property type="protein sequence ID" value="MFC1412687.1"/>
    <property type="molecule type" value="Genomic_DNA"/>
</dbReference>
<proteinExistence type="predicted"/>
<sequence length="345" mass="35099">MSTQLAAKPVPTQRAVRGGSLLRARELGIGVAIVLVFVVTTLSNHAFAGASSIQQLLTGASLIALLGVGETLVIVTRNVDLSVGSIVGLSAYIVGDVFKHNAHFPVLLGFLLGMAVGALIGAVNGLITTVTRVPSLVVTLAMLYIVRGVDGVIVNGKTIDPGSIPKAFTEVGYQTVLGVPWLAIIVAVVVAAVGYAMRTFRSGRDLYAIGSNPDAAALAGIPSGRRVFSAFVISGTLAGLAGALFLALHAQIDVTGGNGYELTVVSAVVVGGVAIFGGSGTVLGAALGALLLNTINQALVAAKISSFWNEAIAGGLLLAAIAFDRWLSLRVARSLQSAKGAHRDT</sequence>
<dbReference type="CDD" id="cd06579">
    <property type="entry name" value="TM_PBP1_transp_AraH_like"/>
    <property type="match status" value="1"/>
</dbReference>
<keyword evidence="2" id="KW-1185">Reference proteome</keyword>
<evidence type="ECO:0000313" key="1">
    <source>
        <dbReference type="EMBL" id="MFC1412687.1"/>
    </source>
</evidence>
<accession>A0ABV6VGG4</accession>
<dbReference type="PANTHER" id="PTHR32196">
    <property type="entry name" value="ABC TRANSPORTER PERMEASE PROTEIN YPHD-RELATED-RELATED"/>
    <property type="match status" value="1"/>
</dbReference>
<dbReference type="Proteomes" id="UP001592582">
    <property type="component" value="Unassembled WGS sequence"/>
</dbReference>
<dbReference type="Pfam" id="PF02653">
    <property type="entry name" value="BPD_transp_2"/>
    <property type="match status" value="1"/>
</dbReference>
<gene>
    <name evidence="1" type="ORF">ACEZDG_25800</name>
</gene>
<dbReference type="InterPro" id="IPR001851">
    <property type="entry name" value="ABC_transp_permease"/>
</dbReference>
<dbReference type="PANTHER" id="PTHR32196:SF29">
    <property type="entry name" value="AUTOINDUCER 2 IMPORT SYSTEM PERMEASE PROTEIN LSRC"/>
    <property type="match status" value="1"/>
</dbReference>
<name>A0ABV6VGG4_9ACTN</name>
<comment type="caution">
    <text evidence="1">The sequence shown here is derived from an EMBL/GenBank/DDBJ whole genome shotgun (WGS) entry which is preliminary data.</text>
</comment>
<evidence type="ECO:0000313" key="2">
    <source>
        <dbReference type="Proteomes" id="UP001592582"/>
    </source>
</evidence>
<reference evidence="1 2" key="1">
    <citation type="submission" date="2024-09" db="EMBL/GenBank/DDBJ databases">
        <authorList>
            <person name="Lee S.D."/>
        </authorList>
    </citation>
    <scope>NUCLEOTIDE SEQUENCE [LARGE SCALE GENOMIC DNA]</scope>
    <source>
        <strain evidence="1 2">N1-1</strain>
    </source>
</reference>